<reference evidence="2" key="1">
    <citation type="submission" date="2016-11" db="EMBL/GenBank/DDBJ databases">
        <authorList>
            <person name="Varghese N."/>
            <person name="Submissions S."/>
        </authorList>
    </citation>
    <scope>NUCLEOTIDE SEQUENCE [LARGE SCALE GENOMIC DNA]</scope>
    <source>
        <strain evidence="2">DSM 100566</strain>
    </source>
</reference>
<dbReference type="STRING" id="1486859.SAMN05444273_109122"/>
<protein>
    <submittedName>
        <fullName evidence="1">Uncharacterized protein</fullName>
    </submittedName>
</protein>
<dbReference type="AlphaFoldDB" id="A0A1M5DN77"/>
<dbReference type="EMBL" id="FQUV01000009">
    <property type="protein sequence ID" value="SHF68430.1"/>
    <property type="molecule type" value="Genomic_DNA"/>
</dbReference>
<evidence type="ECO:0000313" key="1">
    <source>
        <dbReference type="EMBL" id="SHF68430.1"/>
    </source>
</evidence>
<sequence length="115" mass="12666">MCAMNQTTDLELNVTTEQGLRALAEDGHTVEVLCKADPERKGPSWYGLWIMRTVGNDGQEKILVTARTRVTQNAIRVREFKTATGVISFLVGIGFSQASIPMKNGETTSHRLVSD</sequence>
<gene>
    <name evidence="1" type="ORF">SAMN05444273_109122</name>
</gene>
<organism evidence="1 2">
    <name type="scientific">Litoreibacter ascidiaceicola</name>
    <dbReference type="NCBI Taxonomy" id="1486859"/>
    <lineage>
        <taxon>Bacteria</taxon>
        <taxon>Pseudomonadati</taxon>
        <taxon>Pseudomonadota</taxon>
        <taxon>Alphaproteobacteria</taxon>
        <taxon>Rhodobacterales</taxon>
        <taxon>Roseobacteraceae</taxon>
        <taxon>Litoreibacter</taxon>
    </lineage>
</organism>
<keyword evidence="2" id="KW-1185">Reference proteome</keyword>
<proteinExistence type="predicted"/>
<dbReference type="Proteomes" id="UP000184144">
    <property type="component" value="Unassembled WGS sequence"/>
</dbReference>
<evidence type="ECO:0000313" key="2">
    <source>
        <dbReference type="Proteomes" id="UP000184144"/>
    </source>
</evidence>
<accession>A0A1M5DN77</accession>
<name>A0A1M5DN77_9RHOB</name>